<sequence>MDKTTIKTNQKFKELKKLVLKKARIKKGTAADNIKLGKMGSWAMLFGNCNWYIPELDVTVRGTCGEFCKGCFNPENPKCSACYVAKSYVKYTKRNEDGTVGDILNNKCSVKLGHAYRTIAMTMFRKDLLLSLDSQLTNMKNKLGVIRINESGEFTCYEDLAMWCELAKRHSETIFYVYTKNYKAVRKALINAIVPANLYINISIWHEYGIEEYLEMKDHPQIRAFCLVDKDWTTEKYYSKGIEITSMCGAYDSAGKMNHAVTCDKCKKCFSSCNKCVGCFEH</sequence>
<organism evidence="2 3">
    <name type="scientific">Eubacterium ruminantium</name>
    <dbReference type="NCBI Taxonomy" id="42322"/>
    <lineage>
        <taxon>Bacteria</taxon>
        <taxon>Bacillati</taxon>
        <taxon>Bacillota</taxon>
        <taxon>Clostridia</taxon>
        <taxon>Eubacteriales</taxon>
        <taxon>Eubacteriaceae</taxon>
        <taxon>Eubacterium</taxon>
    </lineage>
</organism>
<dbReference type="EMBL" id="FUXA01000025">
    <property type="protein sequence ID" value="SKA06212.1"/>
    <property type="molecule type" value="Genomic_DNA"/>
</dbReference>
<protein>
    <recommendedName>
        <fullName evidence="1">Gene product 88 domain-containing protein</fullName>
    </recommendedName>
</protein>
<dbReference type="Pfam" id="PF17338">
    <property type="entry name" value="GP88"/>
    <property type="match status" value="1"/>
</dbReference>
<feature type="domain" description="Gene product 88" evidence="1">
    <location>
        <begin position="19"/>
        <end position="280"/>
    </location>
</feature>
<gene>
    <name evidence="2" type="ORF">SAMN02745110_02485</name>
</gene>
<keyword evidence="3" id="KW-1185">Reference proteome</keyword>
<reference evidence="2 3" key="1">
    <citation type="submission" date="2017-02" db="EMBL/GenBank/DDBJ databases">
        <authorList>
            <person name="Peterson S.W."/>
        </authorList>
    </citation>
    <scope>NUCLEOTIDE SEQUENCE [LARGE SCALE GENOMIC DNA]</scope>
    <source>
        <strain evidence="2 3">ATCC 17233</strain>
    </source>
</reference>
<accession>A0A1T4QR27</accession>
<dbReference type="RefSeq" id="WP_078788259.1">
    <property type="nucleotide sequence ID" value="NZ_FMTO01000014.1"/>
</dbReference>
<evidence type="ECO:0000259" key="1">
    <source>
        <dbReference type="Pfam" id="PF17338"/>
    </source>
</evidence>
<name>A0A1T4QR27_9FIRM</name>
<dbReference type="Proteomes" id="UP000189857">
    <property type="component" value="Unassembled WGS sequence"/>
</dbReference>
<proteinExistence type="predicted"/>
<dbReference type="AlphaFoldDB" id="A0A1T4QR27"/>
<dbReference type="InterPro" id="IPR020290">
    <property type="entry name" value="Gp88"/>
</dbReference>
<evidence type="ECO:0000313" key="2">
    <source>
        <dbReference type="EMBL" id="SKA06212.1"/>
    </source>
</evidence>
<evidence type="ECO:0000313" key="3">
    <source>
        <dbReference type="Proteomes" id="UP000189857"/>
    </source>
</evidence>